<gene>
    <name evidence="3" type="ORF">GCM10011575_16950</name>
</gene>
<dbReference type="InterPro" id="IPR036188">
    <property type="entry name" value="FAD/NAD-bd_sf"/>
</dbReference>
<dbReference type="PRINTS" id="PR00411">
    <property type="entry name" value="PNDRDTASEI"/>
</dbReference>
<sequence length="487" mass="50868">MRQTVVVIGGGPAGLAAADAALDRGAAVVLLESAPRLGGQFWRHPTDRSATDTSLQHNWNAFVAMADRVGSDPSATVITSAQAWAIDHDHGQGDAAFGVQAAVGSADGPSREMITVRGHALIIATGAHDRTLPFPGWDLPGVVTGGAAQAMAKAEGIAVGQRVVVAGAGPFLLPVAASLAAVGARVIGVLEASSRRQVVSGWLPQSPWLAAKAPELAGYATYLARHRIPYRTGLAVTRAHGNDSVRGITVSRIDSDWRPVPGTAEYLDVDAVCVSHGFTPRLELAIAAGCALGADRFVAVDAAQRTSVPNVFCAGEPTGIGGSDVALAEGRIAGHVAAGGAITDTQLRPAVRRRRLLRRLTGAIRDAHRIGPGWTSWLTDDTVICRCEETSYGALRSTLIATRTTGLRPAKLTTRAGLGPCQGRICGRTVEELMTDLASTDGGADQRSDGVIIDRRPIASPVRFSELTAQARVVGTHEQMDTQEEDR</sequence>
<dbReference type="EMBL" id="BMMZ01000003">
    <property type="protein sequence ID" value="GGL59079.1"/>
    <property type="molecule type" value="Genomic_DNA"/>
</dbReference>
<protein>
    <submittedName>
        <fullName evidence="3">Pyridine nucleotide-disulfide oxidoreductase</fullName>
    </submittedName>
</protein>
<dbReference type="GO" id="GO:0016491">
    <property type="term" value="F:oxidoreductase activity"/>
    <property type="evidence" value="ECO:0007669"/>
    <property type="project" value="UniProtKB-KW"/>
</dbReference>
<dbReference type="Gene3D" id="3.40.50.720">
    <property type="entry name" value="NAD(P)-binding Rossmann-like Domain"/>
    <property type="match status" value="1"/>
</dbReference>
<dbReference type="PANTHER" id="PTHR42949">
    <property type="entry name" value="ANAEROBIC GLYCEROL-3-PHOSPHATE DEHYDROGENASE SUBUNIT B"/>
    <property type="match status" value="1"/>
</dbReference>
<evidence type="ECO:0000259" key="2">
    <source>
        <dbReference type="Pfam" id="PF07992"/>
    </source>
</evidence>
<dbReference type="Proteomes" id="UP000613840">
    <property type="component" value="Unassembled WGS sequence"/>
</dbReference>
<evidence type="ECO:0000313" key="4">
    <source>
        <dbReference type="Proteomes" id="UP000613840"/>
    </source>
</evidence>
<dbReference type="InterPro" id="IPR017224">
    <property type="entry name" value="Opine_Oxase_asu/HCN_bsu"/>
</dbReference>
<dbReference type="RefSeq" id="WP_188894743.1">
    <property type="nucleotide sequence ID" value="NZ_BMMZ01000003.1"/>
</dbReference>
<reference evidence="3" key="1">
    <citation type="journal article" date="2014" name="Int. J. Syst. Evol. Microbiol.">
        <title>Complete genome sequence of Corynebacterium casei LMG S-19264T (=DSM 44701T), isolated from a smear-ripened cheese.</title>
        <authorList>
            <consortium name="US DOE Joint Genome Institute (JGI-PGF)"/>
            <person name="Walter F."/>
            <person name="Albersmeier A."/>
            <person name="Kalinowski J."/>
            <person name="Ruckert C."/>
        </authorList>
    </citation>
    <scope>NUCLEOTIDE SEQUENCE</scope>
    <source>
        <strain evidence="3">CGMCC 4.7306</strain>
    </source>
</reference>
<keyword evidence="4" id="KW-1185">Reference proteome</keyword>
<accession>A0A917W1T6</accession>
<evidence type="ECO:0000313" key="3">
    <source>
        <dbReference type="EMBL" id="GGL59079.1"/>
    </source>
</evidence>
<proteinExistence type="predicted"/>
<organism evidence="3 4">
    <name type="scientific">Microlunatus endophyticus</name>
    <dbReference type="NCBI Taxonomy" id="1716077"/>
    <lineage>
        <taxon>Bacteria</taxon>
        <taxon>Bacillati</taxon>
        <taxon>Actinomycetota</taxon>
        <taxon>Actinomycetes</taxon>
        <taxon>Propionibacteriales</taxon>
        <taxon>Propionibacteriaceae</taxon>
        <taxon>Microlunatus</taxon>
    </lineage>
</organism>
<name>A0A917W1T6_9ACTN</name>
<comment type="caution">
    <text evidence="3">The sequence shown here is derived from an EMBL/GenBank/DDBJ whole genome shotgun (WGS) entry which is preliminary data.</text>
</comment>
<dbReference type="PIRSF" id="PIRSF037495">
    <property type="entry name" value="Opine_OX_OoxA/HcnB"/>
    <property type="match status" value="1"/>
</dbReference>
<keyword evidence="1" id="KW-0560">Oxidoreductase</keyword>
<dbReference type="InterPro" id="IPR051691">
    <property type="entry name" value="Metab_Enz_Cyan_OpOx_G3PDH"/>
</dbReference>
<dbReference type="SUPFAM" id="SSF51905">
    <property type="entry name" value="FAD/NAD(P)-binding domain"/>
    <property type="match status" value="1"/>
</dbReference>
<feature type="domain" description="FAD/NAD(P)-binding" evidence="2">
    <location>
        <begin position="4"/>
        <end position="322"/>
    </location>
</feature>
<dbReference type="InterPro" id="IPR041854">
    <property type="entry name" value="BFD-like_2Fe2S-bd_dom_sf"/>
</dbReference>
<reference evidence="3" key="2">
    <citation type="submission" date="2020-09" db="EMBL/GenBank/DDBJ databases">
        <authorList>
            <person name="Sun Q."/>
            <person name="Zhou Y."/>
        </authorList>
    </citation>
    <scope>NUCLEOTIDE SEQUENCE</scope>
    <source>
        <strain evidence="3">CGMCC 4.7306</strain>
    </source>
</reference>
<dbReference type="PANTHER" id="PTHR42949:SF3">
    <property type="entry name" value="ANAEROBIC GLYCEROL-3-PHOSPHATE DEHYDROGENASE SUBUNIT B"/>
    <property type="match status" value="1"/>
</dbReference>
<dbReference type="AlphaFoldDB" id="A0A917W1T6"/>
<evidence type="ECO:0000256" key="1">
    <source>
        <dbReference type="ARBA" id="ARBA00023002"/>
    </source>
</evidence>
<dbReference type="Pfam" id="PF07992">
    <property type="entry name" value="Pyr_redox_2"/>
    <property type="match status" value="1"/>
</dbReference>
<dbReference type="Gene3D" id="1.10.10.1100">
    <property type="entry name" value="BFD-like [2Fe-2S]-binding domain"/>
    <property type="match status" value="1"/>
</dbReference>
<dbReference type="PRINTS" id="PR00368">
    <property type="entry name" value="FADPNR"/>
</dbReference>
<dbReference type="Gene3D" id="3.50.50.60">
    <property type="entry name" value="FAD/NAD(P)-binding domain"/>
    <property type="match status" value="2"/>
</dbReference>
<dbReference type="InterPro" id="IPR023753">
    <property type="entry name" value="FAD/NAD-binding_dom"/>
</dbReference>